<keyword evidence="10" id="KW-1185">Reference proteome</keyword>
<feature type="transmembrane region" description="Helical" evidence="7">
    <location>
        <begin position="6"/>
        <end position="25"/>
    </location>
</feature>
<evidence type="ECO:0000259" key="8">
    <source>
        <dbReference type="Pfam" id="PF20684"/>
    </source>
</evidence>
<feature type="compositionally biased region" description="Basic and acidic residues" evidence="6">
    <location>
        <begin position="369"/>
        <end position="387"/>
    </location>
</feature>
<evidence type="ECO:0000256" key="7">
    <source>
        <dbReference type="SAM" id="Phobius"/>
    </source>
</evidence>
<protein>
    <recommendedName>
        <fullName evidence="8">Rhodopsin domain-containing protein</fullName>
    </recommendedName>
</protein>
<evidence type="ECO:0000256" key="4">
    <source>
        <dbReference type="ARBA" id="ARBA00023136"/>
    </source>
</evidence>
<evidence type="ECO:0000256" key="6">
    <source>
        <dbReference type="SAM" id="MobiDB-lite"/>
    </source>
</evidence>
<reference evidence="9" key="2">
    <citation type="journal article" date="2022" name="Microb. Genom.">
        <title>A chromosome-scale genome assembly of the tomato pathogen Cladosporium fulvum reveals a compartmentalized genome architecture and the presence of a dispensable chromosome.</title>
        <authorList>
            <person name="Zaccaron A.Z."/>
            <person name="Chen L.H."/>
            <person name="Samaras A."/>
            <person name="Stergiopoulos I."/>
        </authorList>
    </citation>
    <scope>NUCLEOTIDE SEQUENCE</scope>
    <source>
        <strain evidence="9">Race5_Kim</strain>
    </source>
</reference>
<feature type="transmembrane region" description="Helical" evidence="7">
    <location>
        <begin position="210"/>
        <end position="237"/>
    </location>
</feature>
<dbReference type="RefSeq" id="XP_047755458.1">
    <property type="nucleotide sequence ID" value="XM_047901140.1"/>
</dbReference>
<dbReference type="InterPro" id="IPR049326">
    <property type="entry name" value="Rhodopsin_dom_fungi"/>
</dbReference>
<feature type="transmembrane region" description="Helical" evidence="7">
    <location>
        <begin position="46"/>
        <end position="68"/>
    </location>
</feature>
<dbReference type="OrthoDB" id="444631at2759"/>
<feature type="transmembrane region" description="Helical" evidence="7">
    <location>
        <begin position="177"/>
        <end position="198"/>
    </location>
</feature>
<dbReference type="EMBL" id="CP090163">
    <property type="protein sequence ID" value="UJO11092.1"/>
    <property type="molecule type" value="Genomic_DNA"/>
</dbReference>
<feature type="transmembrane region" description="Helical" evidence="7">
    <location>
        <begin position="88"/>
        <end position="112"/>
    </location>
</feature>
<keyword evidence="3 7" id="KW-1133">Transmembrane helix</keyword>
<reference evidence="9" key="1">
    <citation type="submission" date="2021-12" db="EMBL/GenBank/DDBJ databases">
        <authorList>
            <person name="Zaccaron A."/>
            <person name="Stergiopoulos I."/>
        </authorList>
    </citation>
    <scope>NUCLEOTIDE SEQUENCE</scope>
    <source>
        <strain evidence="9">Race5_Kim</strain>
    </source>
</reference>
<dbReference type="OMA" id="CYCVIAS"/>
<keyword evidence="2 7" id="KW-0812">Transmembrane</keyword>
<sequence>MKANGHASGAAVQASILTFSILFYISCGLRLYTRIYIVRQPWWDDALIAISVVFNVIMATSMCLQVPYGLGKHVEDVPPEQLKTMLFWFWLSIWNYYCAAGFAKLSILLQYLRIFGTTRKFRTACYCVIASVIFYILWGAFSTAFYCFPPSGFWDPEAVAEGRAHCQKQWTVKLPIWFFNAAMNMATDIATAVLPLPVIKNLNLPRKQRLTLMFVFGIGGFIIIISMVRLSGLYAVAVSNDPTYDNPLAAIWSATEANLTGLASCLPVLKGMIAKYFPNLIKTSHAATNQPYGASGQHSRLSEKGGRKSAAIWGKKETEINIEETTICGSSDSPDLRSGAGWGWEKEKRTGAIEMETIVEGGKKSYPRRNTDGSEEHLVEVLPAERA</sequence>
<dbReference type="GeneID" id="71981870"/>
<dbReference type="GO" id="GO:0016020">
    <property type="term" value="C:membrane"/>
    <property type="evidence" value="ECO:0007669"/>
    <property type="project" value="UniProtKB-SubCell"/>
</dbReference>
<feature type="region of interest" description="Disordered" evidence="6">
    <location>
        <begin position="288"/>
        <end position="308"/>
    </location>
</feature>
<comment type="subcellular location">
    <subcellularLocation>
        <location evidence="1">Membrane</location>
        <topology evidence="1">Multi-pass membrane protein</topology>
    </subcellularLocation>
</comment>
<evidence type="ECO:0000256" key="3">
    <source>
        <dbReference type="ARBA" id="ARBA00022989"/>
    </source>
</evidence>
<evidence type="ECO:0000256" key="5">
    <source>
        <dbReference type="ARBA" id="ARBA00038359"/>
    </source>
</evidence>
<keyword evidence="4 7" id="KW-0472">Membrane</keyword>
<name>A0A9Q8L587_PASFU</name>
<dbReference type="Proteomes" id="UP000756132">
    <property type="component" value="Chromosome 1"/>
</dbReference>
<feature type="transmembrane region" description="Helical" evidence="7">
    <location>
        <begin position="249"/>
        <end position="269"/>
    </location>
</feature>
<proteinExistence type="inferred from homology"/>
<dbReference type="AlphaFoldDB" id="A0A9Q8L587"/>
<organism evidence="9 10">
    <name type="scientific">Passalora fulva</name>
    <name type="common">Tomato leaf mold</name>
    <name type="synonym">Cladosporium fulvum</name>
    <dbReference type="NCBI Taxonomy" id="5499"/>
    <lineage>
        <taxon>Eukaryota</taxon>
        <taxon>Fungi</taxon>
        <taxon>Dikarya</taxon>
        <taxon>Ascomycota</taxon>
        <taxon>Pezizomycotina</taxon>
        <taxon>Dothideomycetes</taxon>
        <taxon>Dothideomycetidae</taxon>
        <taxon>Mycosphaerellales</taxon>
        <taxon>Mycosphaerellaceae</taxon>
        <taxon>Fulvia</taxon>
    </lineage>
</organism>
<dbReference type="PANTHER" id="PTHR33048:SF47">
    <property type="entry name" value="INTEGRAL MEMBRANE PROTEIN-RELATED"/>
    <property type="match status" value="1"/>
</dbReference>
<gene>
    <name evidence="9" type="ORF">CLAFUR5_01992</name>
</gene>
<dbReference type="PANTHER" id="PTHR33048">
    <property type="entry name" value="PTH11-LIKE INTEGRAL MEMBRANE PROTEIN (AFU_ORTHOLOGUE AFUA_5G11245)"/>
    <property type="match status" value="1"/>
</dbReference>
<feature type="transmembrane region" description="Helical" evidence="7">
    <location>
        <begin position="124"/>
        <end position="146"/>
    </location>
</feature>
<dbReference type="InterPro" id="IPR052337">
    <property type="entry name" value="SAT4-like"/>
</dbReference>
<evidence type="ECO:0000313" key="9">
    <source>
        <dbReference type="EMBL" id="UJO11092.1"/>
    </source>
</evidence>
<feature type="compositionally biased region" description="Polar residues" evidence="6">
    <location>
        <begin position="288"/>
        <end position="299"/>
    </location>
</feature>
<feature type="region of interest" description="Disordered" evidence="6">
    <location>
        <begin position="361"/>
        <end position="387"/>
    </location>
</feature>
<evidence type="ECO:0000256" key="1">
    <source>
        <dbReference type="ARBA" id="ARBA00004141"/>
    </source>
</evidence>
<dbReference type="Pfam" id="PF20684">
    <property type="entry name" value="Fung_rhodopsin"/>
    <property type="match status" value="1"/>
</dbReference>
<dbReference type="KEGG" id="ffu:CLAFUR5_01992"/>
<comment type="similarity">
    <text evidence="5">Belongs to the SAT4 family.</text>
</comment>
<evidence type="ECO:0000256" key="2">
    <source>
        <dbReference type="ARBA" id="ARBA00022692"/>
    </source>
</evidence>
<evidence type="ECO:0000313" key="10">
    <source>
        <dbReference type="Proteomes" id="UP000756132"/>
    </source>
</evidence>
<accession>A0A9Q8L587</accession>
<feature type="domain" description="Rhodopsin" evidence="8">
    <location>
        <begin position="29"/>
        <end position="274"/>
    </location>
</feature>